<feature type="compositionally biased region" description="Basic residues" evidence="1">
    <location>
        <begin position="12"/>
        <end position="22"/>
    </location>
</feature>
<reference evidence="3" key="2">
    <citation type="submission" date="2021-02" db="EMBL/GenBank/DDBJ databases">
        <title>Aspergillus chevalieri M1 genome sequence.</title>
        <authorList>
            <person name="Kadooka C."/>
            <person name="Mori K."/>
            <person name="Futagami T."/>
        </authorList>
    </citation>
    <scope>NUCLEOTIDE SEQUENCE</scope>
    <source>
        <strain evidence="3">M1</strain>
    </source>
</reference>
<evidence type="ECO:0000259" key="2">
    <source>
        <dbReference type="Pfam" id="PF22936"/>
    </source>
</evidence>
<organism evidence="3 4">
    <name type="scientific">Aspergillus chevalieri</name>
    <name type="common">Eurotium chevalieri</name>
    <dbReference type="NCBI Taxonomy" id="182096"/>
    <lineage>
        <taxon>Eukaryota</taxon>
        <taxon>Fungi</taxon>
        <taxon>Dikarya</taxon>
        <taxon>Ascomycota</taxon>
        <taxon>Pezizomycotina</taxon>
        <taxon>Eurotiomycetes</taxon>
        <taxon>Eurotiomycetidae</taxon>
        <taxon>Eurotiales</taxon>
        <taxon>Aspergillaceae</taxon>
        <taxon>Aspergillus</taxon>
        <taxon>Aspergillus subgen. Aspergillus</taxon>
    </lineage>
</organism>
<dbReference type="EMBL" id="AP024416">
    <property type="protein sequence ID" value="BCR84180.1"/>
    <property type="molecule type" value="Genomic_DNA"/>
</dbReference>
<evidence type="ECO:0000313" key="3">
    <source>
        <dbReference type="EMBL" id="BCR84180.1"/>
    </source>
</evidence>
<feature type="region of interest" description="Disordered" evidence="1">
    <location>
        <begin position="218"/>
        <end position="269"/>
    </location>
</feature>
<keyword evidence="4" id="KW-1185">Reference proteome</keyword>
<proteinExistence type="predicted"/>
<evidence type="ECO:0000313" key="4">
    <source>
        <dbReference type="Proteomes" id="UP000637239"/>
    </source>
</evidence>
<dbReference type="KEGG" id="ache:ACHE_11582S"/>
<feature type="compositionally biased region" description="Basic and acidic residues" evidence="1">
    <location>
        <begin position="1"/>
        <end position="11"/>
    </location>
</feature>
<dbReference type="AlphaFoldDB" id="A0A7R7VGC0"/>
<feature type="compositionally biased region" description="Low complexity" evidence="1">
    <location>
        <begin position="257"/>
        <end position="269"/>
    </location>
</feature>
<dbReference type="Pfam" id="PF22936">
    <property type="entry name" value="Pol_BBD"/>
    <property type="match status" value="2"/>
</dbReference>
<sequence length="431" mass="49255">MGEIGEHYRDYRAHKKQQRDRRLKQQAEKENQNQNQNQNTPRTRCWDWMLVGGTTHYAKNRSAFTDYRRTRCEIRNSLYGGSVRVSGIGTVKLEVTRAPNDPRTYTLVLDDVLHIPDSICNGVSIDTLSIQEGRSLGMQGMKFWDSRTKEPLFYGERYCGLFRVVLAGRPQGETYLTDGGIKFLSIHASTEDLVGLRKLWRTYREYKRLQEDIRLKQQALKKQGSTRQNDTTSTTPTPNPAVNNRNQDLGKGEQKTKTPTKLTPRTPPNTRRCWDWMMVSGSAHYARNRSSFSDYRRTRGQATLSTSPGAGVTQVLGIGTVKLNMIRGPDDPRTYTLVLENVLHIPSAICNGISISLLHVKYDVMNRRVFDSRTKEPLFYGKKYCGLARAVVAGDPQGETYMDDETVYMLSIHATDEDLKSLFRKTKHRVS</sequence>
<feature type="domain" description="Retrovirus-related Pol polyprotein from transposon TNT 1-94-like beta-barrel" evidence="2">
    <location>
        <begin position="276"/>
        <end position="359"/>
    </location>
</feature>
<dbReference type="RefSeq" id="XP_043132702.1">
    <property type="nucleotide sequence ID" value="XM_043276167.1"/>
</dbReference>
<dbReference type="PANTHER" id="PTHR40628">
    <property type="entry name" value="CHROMO DOMAIN-CONTAINING PROTEIN"/>
    <property type="match status" value="1"/>
</dbReference>
<accession>A0A7R7VGC0</accession>
<dbReference type="PANTHER" id="PTHR40628:SF1">
    <property type="entry name" value="CHROMO DOMAIN-CONTAINING PROTEIN"/>
    <property type="match status" value="1"/>
</dbReference>
<evidence type="ECO:0000256" key="1">
    <source>
        <dbReference type="SAM" id="MobiDB-lite"/>
    </source>
</evidence>
<feature type="domain" description="Retrovirus-related Pol polyprotein from transposon TNT 1-94-like beta-barrel" evidence="2">
    <location>
        <begin position="52"/>
        <end position="129"/>
    </location>
</feature>
<protein>
    <recommendedName>
        <fullName evidence="2">Retrovirus-related Pol polyprotein from transposon TNT 1-94-like beta-barrel domain-containing protein</fullName>
    </recommendedName>
</protein>
<name>A0A7R7VGC0_ASPCH</name>
<dbReference type="Proteomes" id="UP000637239">
    <property type="component" value="Chromosome 1"/>
</dbReference>
<gene>
    <name evidence="3" type="ORF">ACHE_11582S</name>
</gene>
<reference evidence="3" key="1">
    <citation type="submission" date="2021-01" db="EMBL/GenBank/DDBJ databases">
        <authorList>
            <consortium name="Aspergillus chevalieri M1 genome sequencing consortium"/>
            <person name="Kazuki M."/>
            <person name="Futagami T."/>
        </authorList>
    </citation>
    <scope>NUCLEOTIDE SEQUENCE</scope>
    <source>
        <strain evidence="3">M1</strain>
    </source>
</reference>
<dbReference type="GeneID" id="66978539"/>
<dbReference type="InterPro" id="IPR054722">
    <property type="entry name" value="PolX-like_BBD"/>
</dbReference>
<feature type="compositionally biased region" description="Low complexity" evidence="1">
    <location>
        <begin position="229"/>
        <end position="246"/>
    </location>
</feature>
<feature type="region of interest" description="Disordered" evidence="1">
    <location>
        <begin position="1"/>
        <end position="41"/>
    </location>
</feature>